<protein>
    <recommendedName>
        <fullName evidence="1">Integrase catalytic domain-containing protein</fullName>
    </recommendedName>
</protein>
<organism evidence="2 3">
    <name type="scientific">Candidatus Yanofskybacteria bacterium RIFCSPHIGHO2_01_FULL_41_26</name>
    <dbReference type="NCBI Taxonomy" id="1802661"/>
    <lineage>
        <taxon>Bacteria</taxon>
        <taxon>Candidatus Yanofskyibacteriota</taxon>
    </lineage>
</organism>
<evidence type="ECO:0000259" key="1">
    <source>
        <dbReference type="PROSITE" id="PS50994"/>
    </source>
</evidence>
<dbReference type="InterPro" id="IPR036397">
    <property type="entry name" value="RNaseH_sf"/>
</dbReference>
<name>A0A1F8ECN9_9BACT</name>
<dbReference type="SUPFAM" id="SSF53098">
    <property type="entry name" value="Ribonuclease H-like"/>
    <property type="match status" value="1"/>
</dbReference>
<dbReference type="InterPro" id="IPR012337">
    <property type="entry name" value="RNaseH-like_sf"/>
</dbReference>
<evidence type="ECO:0000313" key="3">
    <source>
        <dbReference type="Proteomes" id="UP000176893"/>
    </source>
</evidence>
<proteinExistence type="predicted"/>
<sequence length="122" mass="14372">MYTIIDLYSRWAYAEVVEKIGASQSVLFVKHAQEKAPFQFEMAQTDHGPEFSIWFTHELKRVGIKHRHSRVRQSNDNAHIERFNRTIQEECLDQIVQSIQSFKKSNPTVSEILQYREIAYGN</sequence>
<dbReference type="Gene3D" id="3.30.420.10">
    <property type="entry name" value="Ribonuclease H-like superfamily/Ribonuclease H"/>
    <property type="match status" value="1"/>
</dbReference>
<feature type="domain" description="Integrase catalytic" evidence="1">
    <location>
        <begin position="1"/>
        <end position="122"/>
    </location>
</feature>
<dbReference type="InterPro" id="IPR001584">
    <property type="entry name" value="Integrase_cat-core"/>
</dbReference>
<dbReference type="Pfam" id="PF13683">
    <property type="entry name" value="rve_3"/>
    <property type="match status" value="1"/>
</dbReference>
<gene>
    <name evidence="2" type="ORF">A2649_00720</name>
</gene>
<dbReference type="EMBL" id="MGJB01000011">
    <property type="protein sequence ID" value="OGM98671.1"/>
    <property type="molecule type" value="Genomic_DNA"/>
</dbReference>
<dbReference type="Proteomes" id="UP000176893">
    <property type="component" value="Unassembled WGS sequence"/>
</dbReference>
<evidence type="ECO:0000313" key="2">
    <source>
        <dbReference type="EMBL" id="OGM98671.1"/>
    </source>
</evidence>
<accession>A0A1F8ECN9</accession>
<dbReference type="PROSITE" id="PS50994">
    <property type="entry name" value="INTEGRASE"/>
    <property type="match status" value="1"/>
</dbReference>
<dbReference type="AlphaFoldDB" id="A0A1F8ECN9"/>
<dbReference type="GO" id="GO:0015074">
    <property type="term" value="P:DNA integration"/>
    <property type="evidence" value="ECO:0007669"/>
    <property type="project" value="InterPro"/>
</dbReference>
<reference evidence="2 3" key="1">
    <citation type="journal article" date="2016" name="Nat. Commun.">
        <title>Thousands of microbial genomes shed light on interconnected biogeochemical processes in an aquifer system.</title>
        <authorList>
            <person name="Anantharaman K."/>
            <person name="Brown C.T."/>
            <person name="Hug L.A."/>
            <person name="Sharon I."/>
            <person name="Castelle C.J."/>
            <person name="Probst A.J."/>
            <person name="Thomas B.C."/>
            <person name="Singh A."/>
            <person name="Wilkins M.J."/>
            <person name="Karaoz U."/>
            <person name="Brodie E.L."/>
            <person name="Williams K.H."/>
            <person name="Hubbard S.S."/>
            <person name="Banfield J.F."/>
        </authorList>
    </citation>
    <scope>NUCLEOTIDE SEQUENCE [LARGE SCALE GENOMIC DNA]</scope>
</reference>
<comment type="caution">
    <text evidence="2">The sequence shown here is derived from an EMBL/GenBank/DDBJ whole genome shotgun (WGS) entry which is preliminary data.</text>
</comment>
<dbReference type="GO" id="GO:0003676">
    <property type="term" value="F:nucleic acid binding"/>
    <property type="evidence" value="ECO:0007669"/>
    <property type="project" value="InterPro"/>
</dbReference>